<keyword evidence="2" id="KW-0963">Cytoplasm</keyword>
<organism evidence="8">
    <name type="scientific">Acromyrmex echinatior</name>
    <name type="common">Panamanian leafcutter ant</name>
    <name type="synonym">Acromyrmex octospinosus echinatior</name>
    <dbReference type="NCBI Taxonomy" id="103372"/>
    <lineage>
        <taxon>Eukaryota</taxon>
        <taxon>Metazoa</taxon>
        <taxon>Ecdysozoa</taxon>
        <taxon>Arthropoda</taxon>
        <taxon>Hexapoda</taxon>
        <taxon>Insecta</taxon>
        <taxon>Pterygota</taxon>
        <taxon>Neoptera</taxon>
        <taxon>Endopterygota</taxon>
        <taxon>Hymenoptera</taxon>
        <taxon>Apocrita</taxon>
        <taxon>Aculeata</taxon>
        <taxon>Formicoidea</taxon>
        <taxon>Formicidae</taxon>
        <taxon>Myrmicinae</taxon>
        <taxon>Acromyrmex</taxon>
    </lineage>
</organism>
<protein>
    <submittedName>
        <fullName evidence="7">Radial spoke head-like protein 1</fullName>
    </submittedName>
</protein>
<name>F4WYR7_ACREC</name>
<evidence type="ECO:0000256" key="5">
    <source>
        <dbReference type="ARBA" id="ARBA00023273"/>
    </source>
</evidence>
<dbReference type="Proteomes" id="UP000007755">
    <property type="component" value="Unassembled WGS sequence"/>
</dbReference>
<keyword evidence="8" id="KW-1185">Reference proteome</keyword>
<evidence type="ECO:0000256" key="4">
    <source>
        <dbReference type="ARBA" id="ARBA00023212"/>
    </source>
</evidence>
<evidence type="ECO:0000256" key="3">
    <source>
        <dbReference type="ARBA" id="ARBA00023069"/>
    </source>
</evidence>
<dbReference type="STRING" id="103372.F4WYR7"/>
<dbReference type="EMBL" id="GL888463">
    <property type="protein sequence ID" value="EGI60571.1"/>
    <property type="molecule type" value="Genomic_DNA"/>
</dbReference>
<dbReference type="PANTHER" id="PTHR13159:SF0">
    <property type="entry name" value="RADIAL SPOKE HEAD 6 HOMOLOG A"/>
    <property type="match status" value="1"/>
</dbReference>
<evidence type="ECO:0000256" key="6">
    <source>
        <dbReference type="SAM" id="MobiDB-lite"/>
    </source>
</evidence>
<keyword evidence="4" id="KW-0206">Cytoskeleton</keyword>
<dbReference type="GO" id="GO:0001534">
    <property type="term" value="C:radial spoke"/>
    <property type="evidence" value="ECO:0007669"/>
    <property type="project" value="InterPro"/>
</dbReference>
<dbReference type="GO" id="GO:0060294">
    <property type="term" value="P:cilium movement involved in cell motility"/>
    <property type="evidence" value="ECO:0007669"/>
    <property type="project" value="InterPro"/>
</dbReference>
<dbReference type="InParanoid" id="F4WYR7"/>
<evidence type="ECO:0000313" key="8">
    <source>
        <dbReference type="Proteomes" id="UP000007755"/>
    </source>
</evidence>
<dbReference type="OrthoDB" id="272202at2759"/>
<feature type="compositionally biased region" description="Basic and acidic residues" evidence="6">
    <location>
        <begin position="201"/>
        <end position="221"/>
    </location>
</feature>
<evidence type="ECO:0000313" key="7">
    <source>
        <dbReference type="EMBL" id="EGI60571.1"/>
    </source>
</evidence>
<evidence type="ECO:0000256" key="1">
    <source>
        <dbReference type="ARBA" id="ARBA00004430"/>
    </source>
</evidence>
<feature type="region of interest" description="Disordered" evidence="6">
    <location>
        <begin position="201"/>
        <end position="243"/>
    </location>
</feature>
<dbReference type="InterPro" id="IPR006802">
    <property type="entry name" value="Radial_spoke"/>
</dbReference>
<dbReference type="FunCoup" id="F4WYR7">
    <property type="interactions" value="40"/>
</dbReference>
<keyword evidence="3" id="KW-0969">Cilium</keyword>
<dbReference type="GO" id="GO:0035082">
    <property type="term" value="P:axoneme assembly"/>
    <property type="evidence" value="ECO:0007669"/>
    <property type="project" value="TreeGrafter"/>
</dbReference>
<gene>
    <name evidence="7" type="ORF">G5I_11131</name>
</gene>
<dbReference type="AlphaFoldDB" id="F4WYR7"/>
<keyword evidence="5" id="KW-0966">Cell projection</keyword>
<proteinExistence type="predicted"/>
<dbReference type="Pfam" id="PF04712">
    <property type="entry name" value="Radial_spoke"/>
    <property type="match status" value="1"/>
</dbReference>
<dbReference type="CDD" id="cd22963">
    <property type="entry name" value="DD_CrRSP4-like"/>
    <property type="match status" value="1"/>
</dbReference>
<comment type="subcellular location">
    <subcellularLocation>
        <location evidence="1">Cytoplasm</location>
        <location evidence="1">Cytoskeleton</location>
        <location evidence="1">Cilium axoneme</location>
    </subcellularLocation>
</comment>
<dbReference type="eggNOG" id="ENOG502QSU4">
    <property type="taxonomic scope" value="Eukaryota"/>
</dbReference>
<accession>F4WYR7</accession>
<sequence>MAYSYNVEEALPSDIPSVKHDIQRAKLFLQKHSTESGDSLYDHLIELLAKILAERPPNIVDIFEEYSRKLKEERFKIKKDYLRDLYIPPVQYDDAKKLFKLFQDVKQINKDEQERIEENEQNDKKKKLPNLLDLLFYFEQTDIGLPRHEIVSLNLSIWKFASTMPFENIRFWGKILGKPKNYYILEAELQPDELARRLEQEKHEIQSKGEEEEVEATKLTEEETGEVEATKLTEEETEEVEATKLTEEETAIIQKEAMEEIDETDLHKDKEEKSLELIFPPLPVNPWTPLPEIPIERIGSGLNRKVYFVCNTPGVDEWIELPTVTPQQIVIARQIVRYCTGNLETPIHSFPPFPGTEKNYLRAQIARITATTHVSPIGFFIFNGEKDEDEDEEAEEERKKKNELLENMNYDPLPIKDLVDPSMSNWCHHSPYILKQGRIVWWNPQEENIVNVS</sequence>
<evidence type="ECO:0000256" key="2">
    <source>
        <dbReference type="ARBA" id="ARBA00022490"/>
    </source>
</evidence>
<dbReference type="PANTHER" id="PTHR13159">
    <property type="entry name" value="RADIAL SPOKEHEAD-RELATED"/>
    <property type="match status" value="1"/>
</dbReference>
<reference evidence="7" key="1">
    <citation type="submission" date="2011-02" db="EMBL/GenBank/DDBJ databases">
        <title>The genome of the leaf-cutting ant Acromyrmex echinatior suggests key adaptations to social evolution and fungus farming.</title>
        <authorList>
            <person name="Nygaard S."/>
            <person name="Zhang G."/>
        </authorList>
    </citation>
    <scope>NUCLEOTIDE SEQUENCE</scope>
</reference>